<dbReference type="SMART" id="SM00175">
    <property type="entry name" value="RAB"/>
    <property type="match status" value="1"/>
</dbReference>
<reference evidence="3 4" key="1">
    <citation type="submission" date="2019-07" db="EMBL/GenBank/DDBJ databases">
        <title>Draft genome assembly of a fouling barnacle, Amphibalanus amphitrite (Darwin, 1854): The first reference genome for Thecostraca.</title>
        <authorList>
            <person name="Kim W."/>
        </authorList>
    </citation>
    <scope>NUCLEOTIDE SEQUENCE [LARGE SCALE GENOMIC DNA]</scope>
    <source>
        <strain evidence="3">SNU_AA5</strain>
        <tissue evidence="3">Soma without cirri and trophi</tissue>
    </source>
</reference>
<keyword evidence="2" id="KW-0547">Nucleotide-binding</keyword>
<dbReference type="SUPFAM" id="SSF52540">
    <property type="entry name" value="P-loop containing nucleoside triphosphate hydrolases"/>
    <property type="match status" value="1"/>
</dbReference>
<accession>A0A6A4WEI5</accession>
<dbReference type="Pfam" id="PF00071">
    <property type="entry name" value="Ras"/>
    <property type="match status" value="1"/>
</dbReference>
<name>A0A6A4WEI5_AMPAM</name>
<dbReference type="NCBIfam" id="TIGR00231">
    <property type="entry name" value="small_GTP"/>
    <property type="match status" value="1"/>
</dbReference>
<dbReference type="PRINTS" id="PR00449">
    <property type="entry name" value="RASTRNSFRMNG"/>
</dbReference>
<dbReference type="FunFam" id="3.40.50.300:FF:001447">
    <property type="entry name" value="Ras-related protein Rab-1B"/>
    <property type="match status" value="1"/>
</dbReference>
<dbReference type="InterPro" id="IPR027417">
    <property type="entry name" value="P-loop_NTPase"/>
</dbReference>
<keyword evidence="4" id="KW-1185">Reference proteome</keyword>
<evidence type="ECO:0000313" key="4">
    <source>
        <dbReference type="Proteomes" id="UP000440578"/>
    </source>
</evidence>
<proteinExistence type="inferred from homology"/>
<evidence type="ECO:0000256" key="2">
    <source>
        <dbReference type="ARBA" id="ARBA00022741"/>
    </source>
</evidence>
<dbReference type="InterPro" id="IPR005225">
    <property type="entry name" value="Small_GTP-bd"/>
</dbReference>
<gene>
    <name evidence="3" type="primary">RAB24</name>
    <name evidence="3" type="ORF">FJT64_002996</name>
</gene>
<protein>
    <submittedName>
        <fullName evidence="3">Ras-related protein Rab-24</fullName>
    </submittedName>
</protein>
<comment type="similarity">
    <text evidence="1">Belongs to the small GTPase superfamily. Rab family.</text>
</comment>
<sequence length="206" mass="23025">MAAACPTIKVVMVGKAFAGKTCLCTRYLHKSFPTSNSNTVGAAYGAEYRFYKNDKIKFEIWDTAGSERYESWLPLYMRESTAAVVCYDLTNAEHWEKAKKYVDEIKLRVEGCRIYLVGTKLDVIQKQGRTARQVDFHDAVDYADSVRAVCVLETSSLTGYNVVEVFDRIFNDCAADVVRQFRESRAAGGGQSVRLGSGAHRGRCCP</sequence>
<dbReference type="Gene3D" id="3.40.50.300">
    <property type="entry name" value="P-loop containing nucleotide triphosphate hydrolases"/>
    <property type="match status" value="1"/>
</dbReference>
<dbReference type="InterPro" id="IPR001806">
    <property type="entry name" value="Small_GTPase"/>
</dbReference>
<dbReference type="PROSITE" id="PS51419">
    <property type="entry name" value="RAB"/>
    <property type="match status" value="1"/>
</dbReference>
<dbReference type="Proteomes" id="UP000440578">
    <property type="component" value="Unassembled WGS sequence"/>
</dbReference>
<organism evidence="3 4">
    <name type="scientific">Amphibalanus amphitrite</name>
    <name type="common">Striped barnacle</name>
    <name type="synonym">Balanus amphitrite</name>
    <dbReference type="NCBI Taxonomy" id="1232801"/>
    <lineage>
        <taxon>Eukaryota</taxon>
        <taxon>Metazoa</taxon>
        <taxon>Ecdysozoa</taxon>
        <taxon>Arthropoda</taxon>
        <taxon>Crustacea</taxon>
        <taxon>Multicrustacea</taxon>
        <taxon>Cirripedia</taxon>
        <taxon>Thoracica</taxon>
        <taxon>Thoracicalcarea</taxon>
        <taxon>Balanomorpha</taxon>
        <taxon>Balanoidea</taxon>
        <taxon>Balanidae</taxon>
        <taxon>Amphibalaninae</taxon>
        <taxon>Amphibalanus</taxon>
    </lineage>
</organism>
<dbReference type="SMART" id="SM00174">
    <property type="entry name" value="RHO"/>
    <property type="match status" value="1"/>
</dbReference>
<dbReference type="GO" id="GO:0005525">
    <property type="term" value="F:GTP binding"/>
    <property type="evidence" value="ECO:0007669"/>
    <property type="project" value="InterPro"/>
</dbReference>
<dbReference type="SMART" id="SM00173">
    <property type="entry name" value="RAS"/>
    <property type="match status" value="1"/>
</dbReference>
<dbReference type="AlphaFoldDB" id="A0A6A4WEI5"/>
<evidence type="ECO:0000313" key="3">
    <source>
        <dbReference type="EMBL" id="KAF0302010.1"/>
    </source>
</evidence>
<dbReference type="OrthoDB" id="6475378at2759"/>
<comment type="caution">
    <text evidence="3">The sequence shown here is derived from an EMBL/GenBank/DDBJ whole genome shotgun (WGS) entry which is preliminary data.</text>
</comment>
<dbReference type="EMBL" id="VIIS01001102">
    <property type="protein sequence ID" value="KAF0302010.1"/>
    <property type="molecule type" value="Genomic_DNA"/>
</dbReference>
<dbReference type="PROSITE" id="PS51421">
    <property type="entry name" value="RAS"/>
    <property type="match status" value="1"/>
</dbReference>
<dbReference type="PANTHER" id="PTHR47978">
    <property type="match status" value="1"/>
</dbReference>
<dbReference type="GO" id="GO:0003924">
    <property type="term" value="F:GTPase activity"/>
    <property type="evidence" value="ECO:0007669"/>
    <property type="project" value="InterPro"/>
</dbReference>
<evidence type="ECO:0000256" key="1">
    <source>
        <dbReference type="ARBA" id="ARBA00006270"/>
    </source>
</evidence>